<keyword evidence="5 7" id="KW-0472">Membrane</keyword>
<dbReference type="RefSeq" id="WP_200351241.1">
    <property type="nucleotide sequence ID" value="NZ_BAABHZ010000006.1"/>
</dbReference>
<dbReference type="AlphaFoldDB" id="A0A934R3R7"/>
<dbReference type="CDD" id="cd06581">
    <property type="entry name" value="TM_PBP1_LivM_like"/>
    <property type="match status" value="1"/>
</dbReference>
<feature type="transmembrane region" description="Helical" evidence="7">
    <location>
        <begin position="235"/>
        <end position="262"/>
    </location>
</feature>
<dbReference type="NCBIfam" id="TIGR03408">
    <property type="entry name" value="urea_trans_UrtC"/>
    <property type="match status" value="1"/>
</dbReference>
<dbReference type="Proteomes" id="UP000600139">
    <property type="component" value="Unassembled WGS sequence"/>
</dbReference>
<dbReference type="Pfam" id="PF02653">
    <property type="entry name" value="BPD_transp_2"/>
    <property type="match status" value="1"/>
</dbReference>
<feature type="transmembrane region" description="Helical" evidence="7">
    <location>
        <begin position="319"/>
        <end position="340"/>
    </location>
</feature>
<feature type="transmembrane region" description="Helical" evidence="7">
    <location>
        <begin position="195"/>
        <end position="214"/>
    </location>
</feature>
<keyword evidence="9" id="KW-1185">Reference proteome</keyword>
<organism evidence="8 9">
    <name type="scientific">Luteolibacter yonseiensis</name>
    <dbReference type="NCBI Taxonomy" id="1144680"/>
    <lineage>
        <taxon>Bacteria</taxon>
        <taxon>Pseudomonadati</taxon>
        <taxon>Verrucomicrobiota</taxon>
        <taxon>Verrucomicrobiia</taxon>
        <taxon>Verrucomicrobiales</taxon>
        <taxon>Verrucomicrobiaceae</taxon>
        <taxon>Luteolibacter</taxon>
    </lineage>
</organism>
<evidence type="ECO:0000256" key="7">
    <source>
        <dbReference type="SAM" id="Phobius"/>
    </source>
</evidence>
<dbReference type="InterPro" id="IPR017778">
    <property type="entry name" value="ABC_transptr_urea_perm_UrtC"/>
</dbReference>
<sequence length="380" mass="41332">MNNQPFSSRVHLPILIVSAIVLLVVVPVLHGTGVISDYTLGNWGKYLCYGILAISIDLLWGYTGLLCLGQALFFTLGGYMMGMYLVRMAGGTELPTFLTMVGRTEWPSFFLPFSSFPFAVLMMVLVPGLLAYVFGFLAFRSRIKGVYFSILTQALTYGAALLFFRNELLMGGNNGFTNFDTMLGFSLRDVSTKRGLYIATAILLVAVVTLCKWLTGSRFGLIQRAIRDSENRVLFSGYATANFKLFVFVISAIIASFAGALFVPQVGIINPSEMETSKSLEAVVWVALGGRGTIVGPVLGAVSVNALKSWASTGATADFWPLILGASFVLVVLFMPKGIFGIPGQIRGLMAWLERRKQREEPSPPSRKPDNSPTPAAIDP</sequence>
<evidence type="ECO:0000256" key="1">
    <source>
        <dbReference type="ARBA" id="ARBA00004651"/>
    </source>
</evidence>
<keyword evidence="3 7" id="KW-0812">Transmembrane</keyword>
<protein>
    <submittedName>
        <fullName evidence="8">Urea ABC transporter permease subunit UrtC</fullName>
    </submittedName>
</protein>
<reference evidence="8" key="1">
    <citation type="submission" date="2021-01" db="EMBL/GenBank/DDBJ databases">
        <title>Modified the classification status of verrucomicrobia.</title>
        <authorList>
            <person name="Feng X."/>
        </authorList>
    </citation>
    <scope>NUCLEOTIDE SEQUENCE</scope>
    <source>
        <strain evidence="8">JCM 18052</strain>
    </source>
</reference>
<evidence type="ECO:0000256" key="5">
    <source>
        <dbReference type="ARBA" id="ARBA00023136"/>
    </source>
</evidence>
<evidence type="ECO:0000256" key="4">
    <source>
        <dbReference type="ARBA" id="ARBA00022989"/>
    </source>
</evidence>
<name>A0A934R3R7_9BACT</name>
<feature type="transmembrane region" description="Helical" evidence="7">
    <location>
        <begin position="12"/>
        <end position="31"/>
    </location>
</feature>
<dbReference type="InterPro" id="IPR043428">
    <property type="entry name" value="LivM-like"/>
</dbReference>
<feature type="transmembrane region" description="Helical" evidence="7">
    <location>
        <begin position="282"/>
        <end position="307"/>
    </location>
</feature>
<comment type="subcellular location">
    <subcellularLocation>
        <location evidence="1">Cell membrane</location>
        <topology evidence="1">Multi-pass membrane protein</topology>
    </subcellularLocation>
</comment>
<feature type="transmembrane region" description="Helical" evidence="7">
    <location>
        <begin position="146"/>
        <end position="164"/>
    </location>
</feature>
<comment type="caution">
    <text evidence="8">The sequence shown here is derived from an EMBL/GenBank/DDBJ whole genome shotgun (WGS) entry which is preliminary data.</text>
</comment>
<dbReference type="PANTHER" id="PTHR30482">
    <property type="entry name" value="HIGH-AFFINITY BRANCHED-CHAIN AMINO ACID TRANSPORT SYSTEM PERMEASE"/>
    <property type="match status" value="1"/>
</dbReference>
<evidence type="ECO:0000256" key="6">
    <source>
        <dbReference type="SAM" id="MobiDB-lite"/>
    </source>
</evidence>
<keyword evidence="4 7" id="KW-1133">Transmembrane helix</keyword>
<dbReference type="InterPro" id="IPR001851">
    <property type="entry name" value="ABC_transp_permease"/>
</dbReference>
<evidence type="ECO:0000256" key="2">
    <source>
        <dbReference type="ARBA" id="ARBA00022475"/>
    </source>
</evidence>
<keyword evidence="2" id="KW-1003">Cell membrane</keyword>
<feature type="compositionally biased region" description="Basic and acidic residues" evidence="6">
    <location>
        <begin position="356"/>
        <end position="370"/>
    </location>
</feature>
<dbReference type="GO" id="GO:0005886">
    <property type="term" value="C:plasma membrane"/>
    <property type="evidence" value="ECO:0007669"/>
    <property type="project" value="UniProtKB-SubCell"/>
</dbReference>
<gene>
    <name evidence="8" type="primary">urtC</name>
    <name evidence="8" type="ORF">JIN84_11790</name>
</gene>
<feature type="transmembrane region" description="Helical" evidence="7">
    <location>
        <begin position="110"/>
        <end position="139"/>
    </location>
</feature>
<evidence type="ECO:0000313" key="9">
    <source>
        <dbReference type="Proteomes" id="UP000600139"/>
    </source>
</evidence>
<evidence type="ECO:0000313" key="8">
    <source>
        <dbReference type="EMBL" id="MBK1816297.1"/>
    </source>
</evidence>
<accession>A0A934R3R7</accession>
<proteinExistence type="predicted"/>
<dbReference type="GO" id="GO:0015658">
    <property type="term" value="F:branched-chain amino acid transmembrane transporter activity"/>
    <property type="evidence" value="ECO:0007669"/>
    <property type="project" value="InterPro"/>
</dbReference>
<feature type="region of interest" description="Disordered" evidence="6">
    <location>
        <begin position="356"/>
        <end position="380"/>
    </location>
</feature>
<evidence type="ECO:0000256" key="3">
    <source>
        <dbReference type="ARBA" id="ARBA00022692"/>
    </source>
</evidence>
<dbReference type="PANTHER" id="PTHR30482:SF4">
    <property type="entry name" value="SLR1201 PROTEIN"/>
    <property type="match status" value="1"/>
</dbReference>
<dbReference type="EMBL" id="JAENIK010000011">
    <property type="protein sequence ID" value="MBK1816297.1"/>
    <property type="molecule type" value="Genomic_DNA"/>
</dbReference>